<evidence type="ECO:0000256" key="1">
    <source>
        <dbReference type="ARBA" id="ARBA00006699"/>
    </source>
</evidence>
<dbReference type="GO" id="GO:0016829">
    <property type="term" value="F:lyase activity"/>
    <property type="evidence" value="ECO:0007669"/>
    <property type="project" value="UniProtKB-KW"/>
</dbReference>
<sequence>MSINRRNLLRYGVAAGVSTAAVGTLSGALGSGVAIADTAPVSTVPMSDGEKIIAAYRELQVGRNIASAERTGAVKALDEVAVQYDSTMTVTGDQLWTDLPVGPGSNYFPTMWYRLRTIAVDFATPGSVLSAKAGQAERIATAIETLYRTEYNETVGEIGNWYSYEIGVPYWVIQTLVCMREHLAPDAVQRYLKPVLRFNADPNFRTNTPGLVETGANRADKSLISIVAGALSGDSQRIVNALAAVTDQVGAGVSSLVARVTTGDGYHTDGSFIQHGVVPYPGHYGLVLLTAAAGIIHVTEGTATQLSADVKQKFYDTVADVYAPFVASGAMMEPVRGRMLSRQGETAYDAGHQLTAATVLLARHATGATQKQLVSLAMKWIKEGQWAPYFKVENLVRFSGGLQMVGVPEVEFAKELSTRDAAHTVSTFRVFPQQDRMVHVTPTWSASLGVGSTRITRYEAINGQNLHGWYTGDGVLYTFLPGDQGNYSDAYWPTVDATLLPGTTEKDGATPPLLGTTPVTTTAWVGGSRWDDRHGAFGLDFISQDGTLSAKKSWFFTPDGVVCLGAGITDASGAHVRTTIENRSLGENGTRKLRTEKHWLHLDGVAGYVLLDNASVVTSREDRTGSWFGVDTGANTHGTTVPYTRRFQKIVIDHGTNPTGATYAYVVLPGATPWETAGARGRYCVLANTAVVQAVQLDSDVVGANFWAAGTVGRVSVSAPASVLWTRGWGGWHFAVSDPTQLQKSITVTVAGVGTHTVDVTGALGATQTFTIGW</sequence>
<reference evidence="7 8" key="1">
    <citation type="submission" date="2024-09" db="EMBL/GenBank/DDBJ databases">
        <authorList>
            <person name="Sun Q."/>
            <person name="Mori K."/>
        </authorList>
    </citation>
    <scope>NUCLEOTIDE SEQUENCE [LARGE SCALE GENOMIC DNA]</scope>
    <source>
        <strain evidence="7 8">TBRC 1432</strain>
    </source>
</reference>
<keyword evidence="3 7" id="KW-0456">Lyase</keyword>
<accession>A0ABV6N9B1</accession>
<dbReference type="InterPro" id="IPR004103">
    <property type="entry name" value="Lyase_8_C"/>
</dbReference>
<protein>
    <submittedName>
        <fullName evidence="7">Polysaccharide lyase 8 family protein</fullName>
    </submittedName>
</protein>
<evidence type="ECO:0000256" key="2">
    <source>
        <dbReference type="ARBA" id="ARBA00022729"/>
    </source>
</evidence>
<dbReference type="PANTHER" id="PTHR38481:SF1">
    <property type="entry name" value="HYALURONATE LYASE"/>
    <property type="match status" value="1"/>
</dbReference>
<dbReference type="CDD" id="cd01083">
    <property type="entry name" value="GAG_Lyase"/>
    <property type="match status" value="1"/>
</dbReference>
<dbReference type="InterPro" id="IPR014718">
    <property type="entry name" value="GH-type_carb-bd"/>
</dbReference>
<dbReference type="PROSITE" id="PS51318">
    <property type="entry name" value="TAT"/>
    <property type="match status" value="1"/>
</dbReference>
<dbReference type="InterPro" id="IPR011013">
    <property type="entry name" value="Gal_mutarotase_sf_dom"/>
</dbReference>
<name>A0ABV6N9B1_9PSEU</name>
<dbReference type="Pfam" id="PF02884">
    <property type="entry name" value="Lyase_8_C"/>
    <property type="match status" value="1"/>
</dbReference>
<keyword evidence="2" id="KW-0732">Signal</keyword>
<evidence type="ECO:0000256" key="3">
    <source>
        <dbReference type="ARBA" id="ARBA00023239"/>
    </source>
</evidence>
<dbReference type="Gene3D" id="2.60.220.10">
    <property type="entry name" value="Polysaccharide lyase family 8-like, C-terminal"/>
    <property type="match status" value="1"/>
</dbReference>
<dbReference type="PANTHER" id="PTHR38481">
    <property type="entry name" value="HYALURONATE LYASE"/>
    <property type="match status" value="1"/>
</dbReference>
<dbReference type="Pfam" id="PF08124">
    <property type="entry name" value="Lyase_8_N"/>
    <property type="match status" value="1"/>
</dbReference>
<dbReference type="Gene3D" id="2.70.98.10">
    <property type="match status" value="1"/>
</dbReference>
<feature type="domain" description="Polysaccharide lyase 8 N-terminal alpha-helical" evidence="6">
    <location>
        <begin position="73"/>
        <end position="376"/>
    </location>
</feature>
<dbReference type="Pfam" id="PF02278">
    <property type="entry name" value="Lyase_8"/>
    <property type="match status" value="1"/>
</dbReference>
<dbReference type="InterPro" id="IPR008929">
    <property type="entry name" value="Chondroitin_lyas"/>
</dbReference>
<evidence type="ECO:0000259" key="4">
    <source>
        <dbReference type="Pfam" id="PF02278"/>
    </source>
</evidence>
<dbReference type="Proteomes" id="UP001589810">
    <property type="component" value="Unassembled WGS sequence"/>
</dbReference>
<evidence type="ECO:0000259" key="6">
    <source>
        <dbReference type="Pfam" id="PF08124"/>
    </source>
</evidence>
<dbReference type="InterPro" id="IPR011071">
    <property type="entry name" value="Lyase_8-like_C"/>
</dbReference>
<comment type="caution">
    <text evidence="7">The sequence shown here is derived from an EMBL/GenBank/DDBJ whole genome shotgun (WGS) entry which is preliminary data.</text>
</comment>
<gene>
    <name evidence="7" type="ORF">ACFFH7_44065</name>
</gene>
<dbReference type="SUPFAM" id="SSF49863">
    <property type="entry name" value="Hyaluronate lyase-like, C-terminal domain"/>
    <property type="match status" value="1"/>
</dbReference>
<comment type="similarity">
    <text evidence="1">Belongs to the polysaccharide lyase 8 family.</text>
</comment>
<evidence type="ECO:0000259" key="5">
    <source>
        <dbReference type="Pfam" id="PF02884"/>
    </source>
</evidence>
<feature type="domain" description="Polysaccharide lyase family 8 C-terminal" evidence="5">
    <location>
        <begin position="685"/>
        <end position="747"/>
    </location>
</feature>
<dbReference type="InterPro" id="IPR038970">
    <property type="entry name" value="Lyase_8"/>
</dbReference>
<dbReference type="InterPro" id="IPR012970">
    <property type="entry name" value="Lyase_8_alpha_N"/>
</dbReference>
<organism evidence="7 8">
    <name type="scientific">Kutzneria chonburiensis</name>
    <dbReference type="NCBI Taxonomy" id="1483604"/>
    <lineage>
        <taxon>Bacteria</taxon>
        <taxon>Bacillati</taxon>
        <taxon>Actinomycetota</taxon>
        <taxon>Actinomycetes</taxon>
        <taxon>Pseudonocardiales</taxon>
        <taxon>Pseudonocardiaceae</taxon>
        <taxon>Kutzneria</taxon>
    </lineage>
</organism>
<dbReference type="SUPFAM" id="SSF48230">
    <property type="entry name" value="Chondroitin AC/alginate lyase"/>
    <property type="match status" value="1"/>
</dbReference>
<keyword evidence="8" id="KW-1185">Reference proteome</keyword>
<dbReference type="RefSeq" id="WP_273943979.1">
    <property type="nucleotide sequence ID" value="NZ_CP097263.1"/>
</dbReference>
<dbReference type="SUPFAM" id="SSF74650">
    <property type="entry name" value="Galactose mutarotase-like"/>
    <property type="match status" value="1"/>
</dbReference>
<proteinExistence type="inferred from homology"/>
<evidence type="ECO:0000313" key="7">
    <source>
        <dbReference type="EMBL" id="MFC0548546.1"/>
    </source>
</evidence>
<dbReference type="Gene3D" id="1.50.10.100">
    <property type="entry name" value="Chondroitin AC/alginate lyase"/>
    <property type="match status" value="1"/>
</dbReference>
<dbReference type="EMBL" id="JBHLUD010000016">
    <property type="protein sequence ID" value="MFC0548546.1"/>
    <property type="molecule type" value="Genomic_DNA"/>
</dbReference>
<feature type="domain" description="Polysaccharide lyase family 8 central" evidence="4">
    <location>
        <begin position="429"/>
        <end position="671"/>
    </location>
</feature>
<dbReference type="InterPro" id="IPR003159">
    <property type="entry name" value="Lyase_8_central_dom"/>
</dbReference>
<evidence type="ECO:0000313" key="8">
    <source>
        <dbReference type="Proteomes" id="UP001589810"/>
    </source>
</evidence>
<dbReference type="InterPro" id="IPR006311">
    <property type="entry name" value="TAT_signal"/>
</dbReference>